<dbReference type="AlphaFoldDB" id="A0A330MBT0"/>
<name>A0A330MBT0_9GAMM</name>
<dbReference type="EMBL" id="LS483452">
    <property type="protein sequence ID" value="SQH77267.1"/>
    <property type="molecule type" value="Genomic_DNA"/>
</dbReference>
<gene>
    <name evidence="1" type="ORF">SHEWBE_3304</name>
</gene>
<dbReference type="KEGG" id="sbk:SHEWBE_3304"/>
<evidence type="ECO:0000313" key="1">
    <source>
        <dbReference type="EMBL" id="SQH77267.1"/>
    </source>
</evidence>
<evidence type="ECO:0000313" key="2">
    <source>
        <dbReference type="Proteomes" id="UP000250123"/>
    </source>
</evidence>
<proteinExistence type="predicted"/>
<sequence>MFIFKYVLVILYCTLIYKLSRSERSFNNWLFDYISQKGKYSAIKNCGIQWLLLSFEDDQDKESLETCFDVFHDEIHINPRLSKIGARVKKVNNSHHFS</sequence>
<organism evidence="1 2">
    <name type="scientific">Shewanella benthica</name>
    <dbReference type="NCBI Taxonomy" id="43661"/>
    <lineage>
        <taxon>Bacteria</taxon>
        <taxon>Pseudomonadati</taxon>
        <taxon>Pseudomonadota</taxon>
        <taxon>Gammaproteobacteria</taxon>
        <taxon>Alteromonadales</taxon>
        <taxon>Shewanellaceae</taxon>
        <taxon>Shewanella</taxon>
    </lineage>
</organism>
<protein>
    <submittedName>
        <fullName evidence="1">Uncharacterized protein</fullName>
    </submittedName>
</protein>
<reference evidence="2" key="1">
    <citation type="submission" date="2018-06" db="EMBL/GenBank/DDBJ databases">
        <authorList>
            <person name="Cea G.-C."/>
            <person name="William W."/>
        </authorList>
    </citation>
    <scope>NUCLEOTIDE SEQUENCE [LARGE SCALE GENOMIC DNA]</scope>
    <source>
        <strain evidence="2">DB21MT-2</strain>
    </source>
</reference>
<dbReference type="Proteomes" id="UP000250123">
    <property type="component" value="Chromosome SHEWBE"/>
</dbReference>
<accession>A0A330MBT0</accession>